<evidence type="ECO:0000313" key="1">
    <source>
        <dbReference type="EMBL" id="ACB84415.1"/>
    </source>
</evidence>
<dbReference type="RefSeq" id="WP_012447293.1">
    <property type="nucleotide sequence ID" value="NC_010718.1"/>
</dbReference>
<dbReference type="OrthoDB" id="9801500at2"/>
<dbReference type="InterPro" id="IPR019870">
    <property type="entry name" value="Se_metab_YedF"/>
</dbReference>
<gene>
    <name evidence="1" type="ordered locus">Nther_0830</name>
</gene>
<dbReference type="InParanoid" id="B2A7W7"/>
<dbReference type="Proteomes" id="UP000001683">
    <property type="component" value="Chromosome"/>
</dbReference>
<dbReference type="Gene3D" id="3.40.1260.10">
    <property type="entry name" value="DsrEFH-like"/>
    <property type="match status" value="1"/>
</dbReference>
<accession>B2A7W7</accession>
<dbReference type="NCBIfam" id="TIGR03527">
    <property type="entry name" value="selenium_YedF"/>
    <property type="match status" value="1"/>
</dbReference>
<organism evidence="1 2">
    <name type="scientific">Natranaerobius thermophilus (strain ATCC BAA-1301 / DSM 18059 / JW/NM-WN-LF)</name>
    <dbReference type="NCBI Taxonomy" id="457570"/>
    <lineage>
        <taxon>Bacteria</taxon>
        <taxon>Bacillati</taxon>
        <taxon>Bacillota</taxon>
        <taxon>Clostridia</taxon>
        <taxon>Natranaerobiales</taxon>
        <taxon>Natranaerobiaceae</taxon>
        <taxon>Natranaerobius</taxon>
    </lineage>
</organism>
<reference evidence="1 2" key="2">
    <citation type="journal article" date="2011" name="J. Bacteriol.">
        <title>Complete genome sequence of the anaerobic, halophilic alkalithermophile Natranaerobius thermophilus JW/NM-WN-LF.</title>
        <authorList>
            <person name="Zhao B."/>
            <person name="Mesbah N.M."/>
            <person name="Dalin E."/>
            <person name="Goodwin L."/>
            <person name="Nolan M."/>
            <person name="Pitluck S."/>
            <person name="Chertkov O."/>
            <person name="Brettin T.S."/>
            <person name="Han J."/>
            <person name="Larimer F.W."/>
            <person name="Land M.L."/>
            <person name="Hauser L."/>
            <person name="Kyrpides N."/>
            <person name="Wiegel J."/>
        </authorList>
    </citation>
    <scope>NUCLEOTIDE SEQUENCE [LARGE SCALE GENOMIC DNA]</scope>
    <source>
        <strain evidence="2">ATCC BAA-1301 / DSM 18059 / JW/NM-WN-LF</strain>
    </source>
</reference>
<dbReference type="eggNOG" id="COG0425">
    <property type="taxonomic scope" value="Bacteria"/>
</dbReference>
<protein>
    <submittedName>
        <fullName evidence="1">Uncharacterized protein</fullName>
    </submittedName>
</protein>
<dbReference type="InterPro" id="IPR027396">
    <property type="entry name" value="DsrEFH-like"/>
</dbReference>
<dbReference type="AlphaFoldDB" id="B2A7W7"/>
<name>B2A7W7_NATTJ</name>
<evidence type="ECO:0000313" key="2">
    <source>
        <dbReference type="Proteomes" id="UP000001683"/>
    </source>
</evidence>
<reference evidence="1 2" key="1">
    <citation type="submission" date="2008-04" db="EMBL/GenBank/DDBJ databases">
        <title>Complete sequence of chromosome of Natranaerobius thermophilus JW/NM-WN-LF.</title>
        <authorList>
            <consortium name="US DOE Joint Genome Institute"/>
            <person name="Copeland A."/>
            <person name="Lucas S."/>
            <person name="Lapidus A."/>
            <person name="Glavina del Rio T."/>
            <person name="Dalin E."/>
            <person name="Tice H."/>
            <person name="Bruce D."/>
            <person name="Goodwin L."/>
            <person name="Pitluck S."/>
            <person name="Chertkov O."/>
            <person name="Brettin T."/>
            <person name="Detter J.C."/>
            <person name="Han C."/>
            <person name="Kuske C.R."/>
            <person name="Schmutz J."/>
            <person name="Larimer F."/>
            <person name="Land M."/>
            <person name="Hauser L."/>
            <person name="Kyrpides N."/>
            <person name="Lykidis A."/>
            <person name="Mesbah N.M."/>
            <person name="Wiegel J."/>
        </authorList>
    </citation>
    <scope>NUCLEOTIDE SEQUENCE [LARGE SCALE GENOMIC DNA]</scope>
    <source>
        <strain evidence="2">ATCC BAA-1301 / DSM 18059 / JW/NM-WN-LF</strain>
    </source>
</reference>
<dbReference type="KEGG" id="nth:Nther_0830"/>
<sequence>MTDNYVILITSDSFGKGDKTLGKKLMDSYLYTLTEADQLPTHILFLNSGVNLVTNDSNSLDNLKALEDKRVTLMACGICVEYFSLEEKVAVGNIGNMYSNMELMSEADKVITIC</sequence>
<dbReference type="EMBL" id="CP001034">
    <property type="protein sequence ID" value="ACB84415.1"/>
    <property type="molecule type" value="Genomic_DNA"/>
</dbReference>
<dbReference type="Pfam" id="PF02635">
    <property type="entry name" value="DsrE"/>
    <property type="match status" value="1"/>
</dbReference>
<proteinExistence type="predicted"/>
<dbReference type="HOGENOM" id="CLU_097491_1_0_9"/>
<dbReference type="SUPFAM" id="SSF75169">
    <property type="entry name" value="DsrEFH-like"/>
    <property type="match status" value="1"/>
</dbReference>
<keyword evidence="2" id="KW-1185">Reference proteome</keyword>
<dbReference type="STRING" id="457570.Nther_0830"/>
<dbReference type="InterPro" id="IPR003787">
    <property type="entry name" value="Sulphur_relay_DsrE/F-like"/>
</dbReference>